<dbReference type="PANTHER" id="PTHR30081:SF8">
    <property type="entry name" value="PROTEIN TRANSLOCASE SUBUNIT SECF"/>
    <property type="match status" value="1"/>
</dbReference>
<keyword evidence="7 9" id="KW-0811">Translocation</keyword>
<dbReference type="InterPro" id="IPR048634">
    <property type="entry name" value="SecD_SecF_C"/>
</dbReference>
<comment type="function">
    <text evidence="9">Involved in protein export.</text>
</comment>
<keyword evidence="6 9" id="KW-1133">Transmembrane helix</keyword>
<evidence type="ECO:0000256" key="8">
    <source>
        <dbReference type="ARBA" id="ARBA00023136"/>
    </source>
</evidence>
<dbReference type="InterPro" id="IPR022646">
    <property type="entry name" value="SecD/SecF_CS"/>
</dbReference>
<protein>
    <recommendedName>
        <fullName evidence="9">Protein-export membrane protein SecF</fullName>
    </recommendedName>
</protein>
<dbReference type="Gene3D" id="1.20.1640.10">
    <property type="entry name" value="Multidrug efflux transporter AcrB transmembrane domain"/>
    <property type="match status" value="1"/>
</dbReference>
<dbReference type="Proteomes" id="UP000681041">
    <property type="component" value="Chromosome"/>
</dbReference>
<dbReference type="Pfam" id="PF07549">
    <property type="entry name" value="Sec_GG"/>
    <property type="match status" value="1"/>
</dbReference>
<reference evidence="11" key="1">
    <citation type="submission" date="2020-07" db="EMBL/GenBank/DDBJ databases">
        <title>Methanobacterium. sp. MethCan genome.</title>
        <authorList>
            <person name="Postec A."/>
            <person name="Quemeneur M."/>
        </authorList>
    </citation>
    <scope>NUCLEOTIDE SEQUENCE</scope>
    <source>
        <strain evidence="11">MethCAN</strain>
    </source>
</reference>
<name>A0A8T8K7F8_9EURY</name>
<dbReference type="GO" id="GO:0006605">
    <property type="term" value="P:protein targeting"/>
    <property type="evidence" value="ECO:0007669"/>
    <property type="project" value="UniProtKB-UniRule"/>
</dbReference>
<keyword evidence="2 9" id="KW-0813">Transport</keyword>
<evidence type="ECO:0000256" key="1">
    <source>
        <dbReference type="ARBA" id="ARBA00004651"/>
    </source>
</evidence>
<dbReference type="GeneID" id="64819810"/>
<dbReference type="OrthoDB" id="85411at2157"/>
<evidence type="ECO:0000259" key="10">
    <source>
        <dbReference type="Pfam" id="PF02355"/>
    </source>
</evidence>
<evidence type="ECO:0000313" key="11">
    <source>
        <dbReference type="EMBL" id="QUH22910.1"/>
    </source>
</evidence>
<dbReference type="Pfam" id="PF02355">
    <property type="entry name" value="SecD_SecF_C"/>
    <property type="match status" value="1"/>
</dbReference>
<evidence type="ECO:0000256" key="2">
    <source>
        <dbReference type="ARBA" id="ARBA00022448"/>
    </source>
</evidence>
<dbReference type="EMBL" id="CP058560">
    <property type="protein sequence ID" value="QUH22910.1"/>
    <property type="molecule type" value="Genomic_DNA"/>
</dbReference>
<proteinExistence type="inferred from homology"/>
<feature type="transmembrane region" description="Helical" evidence="9">
    <location>
        <begin position="12"/>
        <end position="32"/>
    </location>
</feature>
<keyword evidence="3 9" id="KW-1003">Cell membrane</keyword>
<feature type="transmembrane region" description="Helical" evidence="9">
    <location>
        <begin position="173"/>
        <end position="195"/>
    </location>
</feature>
<dbReference type="InterPro" id="IPR022813">
    <property type="entry name" value="SecD/SecF_arch_bac"/>
</dbReference>
<keyword evidence="5 9" id="KW-0653">Protein transport</keyword>
<evidence type="ECO:0000256" key="9">
    <source>
        <dbReference type="HAMAP-Rule" id="MF_01464"/>
    </source>
</evidence>
<feature type="transmembrane region" description="Helical" evidence="9">
    <location>
        <begin position="121"/>
        <end position="140"/>
    </location>
</feature>
<comment type="subunit">
    <text evidence="9">Part of the protein translocation apparatus. Forms a complex with SecD.</text>
</comment>
<feature type="domain" description="Protein export membrane protein SecD/SecF C-terminal" evidence="10">
    <location>
        <begin position="98"/>
        <end position="274"/>
    </location>
</feature>
<keyword evidence="4 9" id="KW-0812">Transmembrane</keyword>
<evidence type="ECO:0000256" key="7">
    <source>
        <dbReference type="ARBA" id="ARBA00023010"/>
    </source>
</evidence>
<dbReference type="GO" id="GO:0005886">
    <property type="term" value="C:plasma membrane"/>
    <property type="evidence" value="ECO:0007669"/>
    <property type="project" value="UniProtKB-SubCell"/>
</dbReference>
<gene>
    <name evidence="9" type="primary">secF</name>
    <name evidence="11" type="ORF">HYG87_03555</name>
</gene>
<dbReference type="AlphaFoldDB" id="A0A8T8K7F8"/>
<dbReference type="NCBIfam" id="NF006353">
    <property type="entry name" value="PRK08578.1-1"/>
    <property type="match status" value="1"/>
</dbReference>
<feature type="transmembrane region" description="Helical" evidence="9">
    <location>
        <begin position="216"/>
        <end position="241"/>
    </location>
</feature>
<dbReference type="GO" id="GO:0065002">
    <property type="term" value="P:intracellular protein transmembrane transport"/>
    <property type="evidence" value="ECO:0007669"/>
    <property type="project" value="UniProtKB-UniRule"/>
</dbReference>
<keyword evidence="12" id="KW-1185">Reference proteome</keyword>
<evidence type="ECO:0000313" key="12">
    <source>
        <dbReference type="Proteomes" id="UP000681041"/>
    </source>
</evidence>
<dbReference type="InterPro" id="IPR024921">
    <property type="entry name" value="SecF_arc"/>
</dbReference>
<evidence type="ECO:0000256" key="6">
    <source>
        <dbReference type="ARBA" id="ARBA00022989"/>
    </source>
</evidence>
<evidence type="ECO:0000256" key="5">
    <source>
        <dbReference type="ARBA" id="ARBA00022927"/>
    </source>
</evidence>
<comment type="similarity">
    <text evidence="9">Belongs to the SecD/SecF family. SecF subfamily.</text>
</comment>
<dbReference type="SUPFAM" id="SSF82866">
    <property type="entry name" value="Multidrug efflux transporter AcrB transmembrane domain"/>
    <property type="match status" value="1"/>
</dbReference>
<dbReference type="RefSeq" id="WP_211533856.1">
    <property type="nucleotide sequence ID" value="NZ_CP058560.1"/>
</dbReference>
<dbReference type="HAMAP" id="MF_01464_A">
    <property type="entry name" value="SecF_A"/>
    <property type="match status" value="1"/>
</dbReference>
<comment type="subcellular location">
    <subcellularLocation>
        <location evidence="1 9">Cell membrane</location>
        <topology evidence="1 9">Multi-pass membrane protein</topology>
    </subcellularLocation>
</comment>
<evidence type="ECO:0000256" key="3">
    <source>
        <dbReference type="ARBA" id="ARBA00022475"/>
    </source>
</evidence>
<sequence length="278" mass="29901">MIERILENYKPLIAIPVAIVIIALLLIAFNGLNQGIDLKGGSIVDLNLETPISASELESVIKEGLDINEVKVSSINSEEASIEIGTDTDVVTLTNILQGKATISSFKSIGPVLGEEALNQVYWALAFAFLFMSITVFIIFRTFVPSMAVILAGLSNIIIAVGGMSLFSIPLSIASVGALLMLIGFSVDTDILLTTRLIKQKKGTVTERSINAIKTGLTMSITAIAAMASLYIVTVVFIPQADVLSNIAAVLIIGLTADIFITWLMNLGILRWYLEVRR</sequence>
<dbReference type="KEGG" id="meme:HYG87_03555"/>
<feature type="transmembrane region" description="Helical" evidence="9">
    <location>
        <begin position="247"/>
        <end position="274"/>
    </location>
</feature>
<dbReference type="PANTHER" id="PTHR30081">
    <property type="entry name" value="PROTEIN-EXPORT MEMBRANE PROTEIN SEC"/>
    <property type="match status" value="1"/>
</dbReference>
<keyword evidence="8 9" id="KW-0472">Membrane</keyword>
<feature type="transmembrane region" description="Helical" evidence="9">
    <location>
        <begin position="147"/>
        <end position="167"/>
    </location>
</feature>
<evidence type="ECO:0000256" key="4">
    <source>
        <dbReference type="ARBA" id="ARBA00022692"/>
    </source>
</evidence>
<accession>A0A8T8K7F8</accession>
<organism evidence="11 12">
    <name type="scientific">Methanobacterium alkalithermotolerans</name>
    <dbReference type="NCBI Taxonomy" id="2731220"/>
    <lineage>
        <taxon>Archaea</taxon>
        <taxon>Methanobacteriati</taxon>
        <taxon>Methanobacteriota</taxon>
        <taxon>Methanomada group</taxon>
        <taxon>Methanobacteria</taxon>
        <taxon>Methanobacteriales</taxon>
        <taxon>Methanobacteriaceae</taxon>
        <taxon>Methanobacterium</taxon>
    </lineage>
</organism>